<dbReference type="RefSeq" id="WP_380056000.1">
    <property type="nucleotide sequence ID" value="NZ_JBHLTC010000040.1"/>
</dbReference>
<keyword evidence="3" id="KW-1185">Reference proteome</keyword>
<gene>
    <name evidence="2" type="ORF">ACFFGN_32835</name>
</gene>
<reference evidence="2 3" key="1">
    <citation type="submission" date="2024-09" db="EMBL/GenBank/DDBJ databases">
        <authorList>
            <person name="Sun Q."/>
            <person name="Mori K."/>
        </authorList>
    </citation>
    <scope>NUCLEOTIDE SEQUENCE [LARGE SCALE GENOMIC DNA]</scope>
    <source>
        <strain evidence="2 3">CGMCC 1.15906</strain>
    </source>
</reference>
<proteinExistence type="predicted"/>
<evidence type="ECO:0000313" key="3">
    <source>
        <dbReference type="Proteomes" id="UP001589890"/>
    </source>
</evidence>
<comment type="caution">
    <text evidence="2">The sequence shown here is derived from an EMBL/GenBank/DDBJ whole genome shotgun (WGS) entry which is preliminary data.</text>
</comment>
<feature type="region of interest" description="Disordered" evidence="1">
    <location>
        <begin position="1"/>
        <end position="42"/>
    </location>
</feature>
<organism evidence="2 3">
    <name type="scientific">Kribbella deserti</name>
    <dbReference type="NCBI Taxonomy" id="1926257"/>
    <lineage>
        <taxon>Bacteria</taxon>
        <taxon>Bacillati</taxon>
        <taxon>Actinomycetota</taxon>
        <taxon>Actinomycetes</taxon>
        <taxon>Propionibacteriales</taxon>
        <taxon>Kribbellaceae</taxon>
        <taxon>Kribbella</taxon>
    </lineage>
</organism>
<dbReference type="Proteomes" id="UP001589890">
    <property type="component" value="Unassembled WGS sequence"/>
</dbReference>
<evidence type="ECO:0000256" key="1">
    <source>
        <dbReference type="SAM" id="MobiDB-lite"/>
    </source>
</evidence>
<dbReference type="EMBL" id="JBHLTC010000040">
    <property type="protein sequence ID" value="MFC0628898.1"/>
    <property type="molecule type" value="Genomic_DNA"/>
</dbReference>
<protein>
    <submittedName>
        <fullName evidence="2">Uncharacterized protein</fullName>
    </submittedName>
</protein>
<sequence>MSFMPGNTAVENTRALAQSALPDAPQIHEPDPAPRRSPVTGPVRTYVRARLSATLRATARHELALADRLDPKPNCTA</sequence>
<name>A0ABV6QW80_9ACTN</name>
<accession>A0ABV6QW80</accession>
<evidence type="ECO:0000313" key="2">
    <source>
        <dbReference type="EMBL" id="MFC0628898.1"/>
    </source>
</evidence>